<protein>
    <submittedName>
        <fullName evidence="1">Uncharacterized protein</fullName>
    </submittedName>
</protein>
<evidence type="ECO:0000313" key="2">
    <source>
        <dbReference type="Proteomes" id="UP000790709"/>
    </source>
</evidence>
<name>A0ACB8AZN5_9AGAM</name>
<proteinExistence type="predicted"/>
<sequence length="107" mass="11968">MYICAGLTSNHIPLNQHLHHIAVADSPCCPACPETDESLHHFLFDCPQYAQEHHVFGRAIGQEATSLSYILTEEHALGLLIQFVNATVQLRHTFSEVSLPEHNAARR</sequence>
<accession>A0ACB8AZN5</accession>
<keyword evidence="2" id="KW-1185">Reference proteome</keyword>
<gene>
    <name evidence="1" type="ORF">BV22DRAFT_1024058</name>
</gene>
<evidence type="ECO:0000313" key="1">
    <source>
        <dbReference type="EMBL" id="KAH7918762.1"/>
    </source>
</evidence>
<comment type="caution">
    <text evidence="1">The sequence shown here is derived from an EMBL/GenBank/DDBJ whole genome shotgun (WGS) entry which is preliminary data.</text>
</comment>
<organism evidence="1 2">
    <name type="scientific">Leucogyrophana mollusca</name>
    <dbReference type="NCBI Taxonomy" id="85980"/>
    <lineage>
        <taxon>Eukaryota</taxon>
        <taxon>Fungi</taxon>
        <taxon>Dikarya</taxon>
        <taxon>Basidiomycota</taxon>
        <taxon>Agaricomycotina</taxon>
        <taxon>Agaricomycetes</taxon>
        <taxon>Agaricomycetidae</taxon>
        <taxon>Boletales</taxon>
        <taxon>Boletales incertae sedis</taxon>
        <taxon>Leucogyrophana</taxon>
    </lineage>
</organism>
<dbReference type="Proteomes" id="UP000790709">
    <property type="component" value="Unassembled WGS sequence"/>
</dbReference>
<reference evidence="1" key="1">
    <citation type="journal article" date="2021" name="New Phytol.">
        <title>Evolutionary innovations through gain and loss of genes in the ectomycorrhizal Boletales.</title>
        <authorList>
            <person name="Wu G."/>
            <person name="Miyauchi S."/>
            <person name="Morin E."/>
            <person name="Kuo A."/>
            <person name="Drula E."/>
            <person name="Varga T."/>
            <person name="Kohler A."/>
            <person name="Feng B."/>
            <person name="Cao Y."/>
            <person name="Lipzen A."/>
            <person name="Daum C."/>
            <person name="Hundley H."/>
            <person name="Pangilinan J."/>
            <person name="Johnson J."/>
            <person name="Barry K."/>
            <person name="LaButti K."/>
            <person name="Ng V."/>
            <person name="Ahrendt S."/>
            <person name="Min B."/>
            <person name="Choi I.G."/>
            <person name="Park H."/>
            <person name="Plett J.M."/>
            <person name="Magnuson J."/>
            <person name="Spatafora J.W."/>
            <person name="Nagy L.G."/>
            <person name="Henrissat B."/>
            <person name="Grigoriev I.V."/>
            <person name="Yang Z.L."/>
            <person name="Xu J."/>
            <person name="Martin F.M."/>
        </authorList>
    </citation>
    <scope>NUCLEOTIDE SEQUENCE</scope>
    <source>
        <strain evidence="1">KUC20120723A-06</strain>
    </source>
</reference>
<dbReference type="EMBL" id="MU266738">
    <property type="protein sequence ID" value="KAH7918762.1"/>
    <property type="molecule type" value="Genomic_DNA"/>
</dbReference>